<organism evidence="2 3">
    <name type="scientific">Amphiplicatus metriothermophilus</name>
    <dbReference type="NCBI Taxonomy" id="1519374"/>
    <lineage>
        <taxon>Bacteria</taxon>
        <taxon>Pseudomonadati</taxon>
        <taxon>Pseudomonadota</taxon>
        <taxon>Alphaproteobacteria</taxon>
        <taxon>Parvularculales</taxon>
        <taxon>Parvularculaceae</taxon>
        <taxon>Amphiplicatus</taxon>
    </lineage>
</organism>
<sequence length="172" mass="17519">MASERNEQGRASTAPAGGDGTAAPPGAACDGARRLTTLIRAIVFGPPGCAPARWSADGLFGRMTLFLKTVDRGARRRLMLTAGPVLTHDERALANLLAAAQHGDAAACRARAAWLVRRAHVEAACAAAAEAAEALAEAGLYLDPPASPPPGRVRSLVSVGAARDPAPAGRTP</sequence>
<reference evidence="2 3" key="1">
    <citation type="submission" date="2017-07" db="EMBL/GenBank/DDBJ databases">
        <authorList>
            <person name="Sun Z.S."/>
            <person name="Albrecht U."/>
            <person name="Echele G."/>
            <person name="Lee C.C."/>
        </authorList>
    </citation>
    <scope>NUCLEOTIDE SEQUENCE [LARGE SCALE GENOMIC DNA]</scope>
    <source>
        <strain evidence="2 3">CGMCC 1.12710</strain>
    </source>
</reference>
<evidence type="ECO:0000313" key="2">
    <source>
        <dbReference type="EMBL" id="SNT67518.1"/>
    </source>
</evidence>
<dbReference type="EMBL" id="FZQA01000001">
    <property type="protein sequence ID" value="SNT67518.1"/>
    <property type="molecule type" value="Genomic_DNA"/>
</dbReference>
<dbReference type="Proteomes" id="UP000198346">
    <property type="component" value="Unassembled WGS sequence"/>
</dbReference>
<feature type="compositionally biased region" description="Low complexity" evidence="1">
    <location>
        <begin position="13"/>
        <end position="27"/>
    </location>
</feature>
<dbReference type="AlphaFoldDB" id="A0A239PIB4"/>
<dbReference type="RefSeq" id="WP_143265899.1">
    <property type="nucleotide sequence ID" value="NZ_FZQA01000001.1"/>
</dbReference>
<proteinExistence type="predicted"/>
<keyword evidence="3" id="KW-1185">Reference proteome</keyword>
<feature type="region of interest" description="Disordered" evidence="1">
    <location>
        <begin position="146"/>
        <end position="172"/>
    </location>
</feature>
<gene>
    <name evidence="2" type="ORF">SAMN06297382_0006</name>
</gene>
<protein>
    <submittedName>
        <fullName evidence="2">Uncharacterized protein</fullName>
    </submittedName>
</protein>
<accession>A0A239PIB4</accession>
<evidence type="ECO:0000256" key="1">
    <source>
        <dbReference type="SAM" id="MobiDB-lite"/>
    </source>
</evidence>
<feature type="region of interest" description="Disordered" evidence="1">
    <location>
        <begin position="1"/>
        <end position="27"/>
    </location>
</feature>
<name>A0A239PIB4_9PROT</name>
<evidence type="ECO:0000313" key="3">
    <source>
        <dbReference type="Proteomes" id="UP000198346"/>
    </source>
</evidence>